<reference evidence="1 2" key="1">
    <citation type="submission" date="2019-03" db="EMBL/GenBank/DDBJ databases">
        <title>Subsurface microbial communities from deep shales in Ohio and West Virginia, USA.</title>
        <authorList>
            <person name="Wrighton K."/>
        </authorList>
    </citation>
    <scope>NUCLEOTIDE SEQUENCE [LARGE SCALE GENOMIC DNA]</scope>
    <source>
        <strain evidence="1 2">MSL 6dP</strain>
    </source>
</reference>
<dbReference type="AlphaFoldDB" id="A0A4R8H100"/>
<protein>
    <submittedName>
        <fullName evidence="1">Uncharacterized protein</fullName>
    </submittedName>
</protein>
<dbReference type="Proteomes" id="UP000295832">
    <property type="component" value="Unassembled WGS sequence"/>
</dbReference>
<name>A0A4R8H100_9FIRM</name>
<dbReference type="RefSeq" id="WP_134114809.1">
    <property type="nucleotide sequence ID" value="NZ_SOEG01000003.1"/>
</dbReference>
<keyword evidence="2" id="KW-1185">Reference proteome</keyword>
<organism evidence="1 2">
    <name type="scientific">Orenia marismortui</name>
    <dbReference type="NCBI Taxonomy" id="46469"/>
    <lineage>
        <taxon>Bacteria</taxon>
        <taxon>Bacillati</taxon>
        <taxon>Bacillota</taxon>
        <taxon>Clostridia</taxon>
        <taxon>Halanaerobiales</taxon>
        <taxon>Halobacteroidaceae</taxon>
        <taxon>Orenia</taxon>
    </lineage>
</organism>
<dbReference type="EMBL" id="SOEG01000003">
    <property type="protein sequence ID" value="TDX53198.1"/>
    <property type="molecule type" value="Genomic_DNA"/>
</dbReference>
<comment type="caution">
    <text evidence="1">The sequence shown here is derived from an EMBL/GenBank/DDBJ whole genome shotgun (WGS) entry which is preliminary data.</text>
</comment>
<evidence type="ECO:0000313" key="2">
    <source>
        <dbReference type="Proteomes" id="UP000295832"/>
    </source>
</evidence>
<accession>A0A4R8H100</accession>
<proteinExistence type="predicted"/>
<evidence type="ECO:0000313" key="1">
    <source>
        <dbReference type="EMBL" id="TDX53198.1"/>
    </source>
</evidence>
<gene>
    <name evidence="1" type="ORF">C7959_10350</name>
</gene>
<dbReference type="STRING" id="926561.GCA_000379025_01730"/>
<sequence length="113" mass="12581">MEDLKAKKKFKKLNFEIIDSGDQPGYLAVKIYNCVLESGDIELFRREGDRDNCLVANDVKESCDQGTVALFNIKELAAGGYLDDKTVEATIRVGDFELGKLNIALPKSFLDMS</sequence>